<feature type="transmembrane region" description="Helical" evidence="11">
    <location>
        <begin position="1348"/>
        <end position="1367"/>
    </location>
</feature>
<comment type="similarity">
    <text evidence="9">Belongs to the G-protein coupled receptor 1 family.</text>
</comment>
<protein>
    <recommendedName>
        <fullName evidence="12">G-protein coupled receptors family 1 profile domain-containing protein</fullName>
    </recommendedName>
</protein>
<evidence type="ECO:0000256" key="5">
    <source>
        <dbReference type="ARBA" id="ARBA00023040"/>
    </source>
</evidence>
<keyword evidence="14" id="KW-1185">Reference proteome</keyword>
<feature type="transmembrane region" description="Helical" evidence="11">
    <location>
        <begin position="231"/>
        <end position="254"/>
    </location>
</feature>
<feature type="compositionally biased region" description="Basic and acidic residues" evidence="10">
    <location>
        <begin position="767"/>
        <end position="789"/>
    </location>
</feature>
<proteinExistence type="inferred from homology"/>
<feature type="region of interest" description="Disordered" evidence="10">
    <location>
        <begin position="50"/>
        <end position="89"/>
    </location>
</feature>
<name>A0AAE1E4B6_9GAST</name>
<evidence type="ECO:0000259" key="12">
    <source>
        <dbReference type="PROSITE" id="PS50262"/>
    </source>
</evidence>
<reference evidence="13" key="1">
    <citation type="journal article" date="2023" name="G3 (Bethesda)">
        <title>A reference genome for the long-term kleptoplast-retaining sea slug Elysia crispata morphotype clarki.</title>
        <authorList>
            <person name="Eastman K.E."/>
            <person name="Pendleton A.L."/>
            <person name="Shaikh M.A."/>
            <person name="Suttiyut T."/>
            <person name="Ogas R."/>
            <person name="Tomko P."/>
            <person name="Gavelis G."/>
            <person name="Widhalm J.R."/>
            <person name="Wisecaver J.H."/>
        </authorList>
    </citation>
    <scope>NUCLEOTIDE SEQUENCE</scope>
    <source>
        <strain evidence="13">ECLA1</strain>
    </source>
</reference>
<feature type="region of interest" description="Disordered" evidence="10">
    <location>
        <begin position="1247"/>
        <end position="1295"/>
    </location>
</feature>
<feature type="compositionally biased region" description="Polar residues" evidence="10">
    <location>
        <begin position="1043"/>
        <end position="1056"/>
    </location>
</feature>
<feature type="compositionally biased region" description="Basic and acidic residues" evidence="10">
    <location>
        <begin position="1261"/>
        <end position="1274"/>
    </location>
</feature>
<evidence type="ECO:0000256" key="11">
    <source>
        <dbReference type="SAM" id="Phobius"/>
    </source>
</evidence>
<feature type="region of interest" description="Disordered" evidence="10">
    <location>
        <begin position="533"/>
        <end position="628"/>
    </location>
</feature>
<feature type="region of interest" description="Disordered" evidence="10">
    <location>
        <begin position="758"/>
        <end position="789"/>
    </location>
</feature>
<comment type="subcellular location">
    <subcellularLocation>
        <location evidence="1">Cell membrane</location>
        <topology evidence="1">Multi-pass membrane protein</topology>
    </subcellularLocation>
</comment>
<comment type="caution">
    <text evidence="13">The sequence shown here is derived from an EMBL/GenBank/DDBJ whole genome shotgun (WGS) entry which is preliminary data.</text>
</comment>
<sequence length="1388" mass="152368">MSLVYSTYHLEESHAIVNKKLYNWLKEVFHDPPYLFELYKLLEEQAQTQSRAGLSWRREDQRPPSPQATPPLPPPPRPADDHDASWIYFPKGDGGNTLNEWLTGTDSSGDQMAAYGCNSSDAGAALSSGDPASSHSPLAAARSVGNCSRQWLVDIAQNGAAAGSPGGDAGAFAGGDQVGGGVDGEKWPPWPGDFGGNFTFYDYDYDSSGWPQSQLEKIYQIMRHAQWNSNIALTAFLAVIFLLGITGNLLVLTVFARSRVRPASALLIMALAGTDLIICLLVLPGVLLKEWAVPFRYDAACKMWEWLRCTTIPLSSLILVAVAVDRFVLIGRAAVTKPLSNRSANIKNPISLRIQGEYPDIKKKQNKTELSPHHLLRAILLLAVLASAGMALPPSLGVGVYQRNSGASDGSGEDAYTDYGDYPGEDSGPLSPSVSTALPAHTATFTSSHLISKLDIEANNPRGALSATSVSSNGGSQTTVKTATRQTTLGTWPILYDRSSRAHTLLTTIPARPSEHRTFLPPNSGADSLVLSSKTEELSTPTPETHSTSGSSFLSFKTSGNRAARVTNLASSQTPASHPTLSGSGLISVPNTPPGMETTAPETKTTPNSIESTSPDSETSAPGTESSSPPTEFYLGLCWQNDILVNAAFTAHYWQAIAVLFLAVLINVLVMYALVFRAVHHQSRRWGKQSWGAKGAAKGSSTPFSTSGRSGMTNNRVALRRGNIFRFGKNCGVESPSTSSHQASYSENCWRNMLKPRRPEAGAQVRPCEKDCQTSPGDNEKSKRDKSVHGICRDNERWAKTVPDKTATLNGSKNDNGGNDEDDLTSLDDGHYNDWAAKSSISPGPSKVQVDKTSFFCTVGRIKHYRSHSLDISNYLNPKKAGDYHQDPDSSVSVVNSLIKTSHISTEVETLYRRPGWLKRKLVKALTGHTGWHQRHRKVHETAVFKLARRQRAKVKMLNKERSRWADTHSEMISSDLSTGNDGMQEQSVCNHFDMDSITKEQSMCNHFDMDSITKEQRVQMESQTASDSTLKVSCKTSEAPIQVTSKQQQEGSSLKSFPFPSTGRELQSKINSLASNSVDIPPSIHLFAMEGQPVDKKAKHSYKITSTGQLFHNNGTFEQSYKRLRSLQEEKTHRICSPFASSTDATELKAFASTDFSLPNAPVPSLRYEKEKTFENHGMISKAEKFISSHNISNTIFQGRSLQRVRPQSASPITNTKPSRQTSVTRRQSESQFFLQKLRQRTLTQKIDLQEPISKGSKNSLDHNKQEKAEAKCPPRPVHQQPPTNLGNRKKGGQAISAAPVKCGHRRRYSTAQVKTAKVLLLVTAVYLVSFAPALLMTLDLMPPQRIIFYAYFVHSAANPLIYSFINQTFRKQLAALFKARRPRQLN</sequence>
<dbReference type="Gene3D" id="1.20.1070.10">
    <property type="entry name" value="Rhodopsin 7-helix transmembrane proteins"/>
    <property type="match status" value="2"/>
</dbReference>
<feature type="region of interest" description="Disordered" evidence="10">
    <location>
        <begin position="1200"/>
        <end position="1232"/>
    </location>
</feature>
<evidence type="ECO:0000256" key="6">
    <source>
        <dbReference type="ARBA" id="ARBA00023136"/>
    </source>
</evidence>
<evidence type="ECO:0000313" key="14">
    <source>
        <dbReference type="Proteomes" id="UP001283361"/>
    </source>
</evidence>
<feature type="transmembrane region" description="Helical" evidence="11">
    <location>
        <begin position="266"/>
        <end position="287"/>
    </location>
</feature>
<feature type="transmembrane region" description="Helical" evidence="11">
    <location>
        <begin position="1317"/>
        <end position="1336"/>
    </location>
</feature>
<dbReference type="CDD" id="cd00637">
    <property type="entry name" value="7tm_classA_rhodopsin-like"/>
    <property type="match status" value="2"/>
</dbReference>
<keyword evidence="2" id="KW-1003">Cell membrane</keyword>
<feature type="compositionally biased region" description="Polar residues" evidence="10">
    <location>
        <begin position="533"/>
        <end position="561"/>
    </location>
</feature>
<feature type="compositionally biased region" description="Polar residues" evidence="10">
    <location>
        <begin position="600"/>
        <end position="628"/>
    </location>
</feature>
<organism evidence="13 14">
    <name type="scientific">Elysia crispata</name>
    <name type="common">lettuce slug</name>
    <dbReference type="NCBI Taxonomy" id="231223"/>
    <lineage>
        <taxon>Eukaryota</taxon>
        <taxon>Metazoa</taxon>
        <taxon>Spiralia</taxon>
        <taxon>Lophotrochozoa</taxon>
        <taxon>Mollusca</taxon>
        <taxon>Gastropoda</taxon>
        <taxon>Heterobranchia</taxon>
        <taxon>Euthyneura</taxon>
        <taxon>Panpulmonata</taxon>
        <taxon>Sacoglossa</taxon>
        <taxon>Placobranchoidea</taxon>
        <taxon>Plakobranchidae</taxon>
        <taxon>Elysia</taxon>
    </lineage>
</organism>
<feature type="region of interest" description="Disordered" evidence="10">
    <location>
        <begin position="1038"/>
        <end position="1062"/>
    </location>
</feature>
<evidence type="ECO:0000256" key="8">
    <source>
        <dbReference type="ARBA" id="ARBA00023224"/>
    </source>
</evidence>
<dbReference type="InterPro" id="IPR000276">
    <property type="entry name" value="GPCR_Rhodpsn"/>
</dbReference>
<dbReference type="Pfam" id="PF00001">
    <property type="entry name" value="7tm_1"/>
    <property type="match status" value="1"/>
</dbReference>
<feature type="transmembrane region" description="Helical" evidence="11">
    <location>
        <begin position="653"/>
        <end position="675"/>
    </location>
</feature>
<keyword evidence="5 9" id="KW-0297">G-protein coupled receptor</keyword>
<dbReference type="PANTHER" id="PTHR24230:SF158">
    <property type="entry name" value="G-PROTEIN COUPLED RECEPTORS FAMILY 1 PROFILE DOMAIN-CONTAINING PROTEIN"/>
    <property type="match status" value="1"/>
</dbReference>
<evidence type="ECO:0000256" key="4">
    <source>
        <dbReference type="ARBA" id="ARBA00022989"/>
    </source>
</evidence>
<feature type="compositionally biased region" description="Polar residues" evidence="10">
    <location>
        <begin position="807"/>
        <end position="817"/>
    </location>
</feature>
<feature type="domain" description="G-protein coupled receptors family 1 profile" evidence="12">
    <location>
        <begin position="247"/>
        <end position="339"/>
    </location>
</feature>
<feature type="region of interest" description="Disordered" evidence="10">
    <location>
        <begin position="687"/>
        <end position="715"/>
    </location>
</feature>
<keyword evidence="8 9" id="KW-0807">Transducer</keyword>
<accession>A0AAE1E4B6</accession>
<keyword evidence="7 9" id="KW-0675">Receptor</keyword>
<keyword evidence="4 11" id="KW-1133">Transmembrane helix</keyword>
<dbReference type="InterPro" id="IPR017452">
    <property type="entry name" value="GPCR_Rhodpsn_7TM"/>
</dbReference>
<evidence type="ECO:0000256" key="9">
    <source>
        <dbReference type="RuleBase" id="RU000688"/>
    </source>
</evidence>
<feature type="region of interest" description="Disordered" evidence="10">
    <location>
        <begin position="405"/>
        <end position="434"/>
    </location>
</feature>
<evidence type="ECO:0000256" key="3">
    <source>
        <dbReference type="ARBA" id="ARBA00022692"/>
    </source>
</evidence>
<dbReference type="EMBL" id="JAWDGP010001377">
    <property type="protein sequence ID" value="KAK3792373.1"/>
    <property type="molecule type" value="Genomic_DNA"/>
</dbReference>
<dbReference type="PROSITE" id="PS00237">
    <property type="entry name" value="G_PROTEIN_RECEP_F1_1"/>
    <property type="match status" value="1"/>
</dbReference>
<feature type="compositionally biased region" description="Pro residues" evidence="10">
    <location>
        <begin position="63"/>
        <end position="77"/>
    </location>
</feature>
<dbReference type="GO" id="GO:0008528">
    <property type="term" value="F:G protein-coupled peptide receptor activity"/>
    <property type="evidence" value="ECO:0007669"/>
    <property type="project" value="TreeGrafter"/>
</dbReference>
<evidence type="ECO:0000256" key="7">
    <source>
        <dbReference type="ARBA" id="ARBA00023170"/>
    </source>
</evidence>
<dbReference type="GO" id="GO:0007218">
    <property type="term" value="P:neuropeptide signaling pathway"/>
    <property type="evidence" value="ECO:0007669"/>
    <property type="project" value="TreeGrafter"/>
</dbReference>
<dbReference type="PRINTS" id="PR00237">
    <property type="entry name" value="GPCRRHODOPSN"/>
</dbReference>
<evidence type="ECO:0000256" key="10">
    <source>
        <dbReference type="SAM" id="MobiDB-lite"/>
    </source>
</evidence>
<evidence type="ECO:0000256" key="1">
    <source>
        <dbReference type="ARBA" id="ARBA00004651"/>
    </source>
</evidence>
<evidence type="ECO:0000313" key="13">
    <source>
        <dbReference type="EMBL" id="KAK3792373.1"/>
    </source>
</evidence>
<feature type="region of interest" description="Disordered" evidence="10">
    <location>
        <begin position="803"/>
        <end position="828"/>
    </location>
</feature>
<feature type="compositionally biased region" description="Polar residues" evidence="10">
    <location>
        <begin position="699"/>
        <end position="715"/>
    </location>
</feature>
<dbReference type="GO" id="GO:0005886">
    <property type="term" value="C:plasma membrane"/>
    <property type="evidence" value="ECO:0007669"/>
    <property type="project" value="UniProtKB-SubCell"/>
</dbReference>
<dbReference type="PANTHER" id="PTHR24230">
    <property type="entry name" value="G-PROTEIN COUPLED RECEPTOR"/>
    <property type="match status" value="1"/>
</dbReference>
<keyword evidence="6 11" id="KW-0472">Membrane</keyword>
<feature type="compositionally biased region" description="Polar residues" evidence="10">
    <location>
        <begin position="568"/>
        <end position="585"/>
    </location>
</feature>
<dbReference type="Proteomes" id="UP001283361">
    <property type="component" value="Unassembled WGS sequence"/>
</dbReference>
<dbReference type="PROSITE" id="PS50262">
    <property type="entry name" value="G_PROTEIN_RECEP_F1_2"/>
    <property type="match status" value="1"/>
</dbReference>
<gene>
    <name evidence="13" type="ORF">RRG08_045917</name>
</gene>
<evidence type="ECO:0000256" key="2">
    <source>
        <dbReference type="ARBA" id="ARBA00022475"/>
    </source>
</evidence>
<keyword evidence="3 9" id="KW-0812">Transmembrane</keyword>
<dbReference type="SUPFAM" id="SSF81321">
    <property type="entry name" value="Family A G protein-coupled receptor-like"/>
    <property type="match status" value="1"/>
</dbReference>